<feature type="chain" id="PRO_5002488029" description="RagB/SusD domain-containing protein" evidence="6">
    <location>
        <begin position="22"/>
        <end position="642"/>
    </location>
</feature>
<evidence type="ECO:0000313" key="10">
    <source>
        <dbReference type="Proteomes" id="UP000033035"/>
    </source>
</evidence>
<sequence length="642" mass="74093">MKVSKYILLLALACGMPSCMDLDIPPLNIVQNDDIFASENGVKSYLSRLYSNSFIEDFRYSHTRGFNNSYAFQSTFGMTGEALNRDIGGAATESNQIWNDAYKLIREINYFLETLPQYATNFSQDQVDTWTGEAYFMRALTYHALAKRYGGVPIVNRVLNYPDESVEDMKIQRSSEEAVYDQMEKDFDEAYRLLPESNQKGRANKYVAAGFKSRAMLFAGSIAKYNEVDKRDNTDNSIRVCGVPKEKAKEYFKKSYEAALLLKGKYSLYKDGWKADDKEAQYQNYVDMFFAENSSENIFIRQYSYPESVHGYDAYNIPRQFRTNGWTASTSPTLSFVEMFGGYPKNEKGQIDVLNADGTYKLFDNTMDLFAEAEPRLRAIVILPGDYLKGEQVELWRGIYTGDVTNGIPRLQKDDDPAEKYENDANCKDLFVSSQSADNQTVHVLPNGEKMNASGRSGSFFNSGEGAIAGFVVRKWINPDMPAELVMERRSDQSWLELRYAEILLNRAEAAYELYEEGESGVDYLKDAYECINEVRERAGATLLTNKNELTKEAVRIERRKELSFENKVWWDMRRWRTAHKEQNSTRYRSLFAFYAEKANKWFFDARPDDQNKRFTFDERWYYNEVPNDEVTKSGLTQNPGY</sequence>
<keyword evidence="3 6" id="KW-0732">Signal</keyword>
<accession>A0A0F5IRX4</accession>
<dbReference type="EMBL" id="AQHW01000027">
    <property type="protein sequence ID" value="KKB48306.1"/>
    <property type="molecule type" value="Genomic_DNA"/>
</dbReference>
<dbReference type="GO" id="GO:0009279">
    <property type="term" value="C:cell outer membrane"/>
    <property type="evidence" value="ECO:0007669"/>
    <property type="project" value="UniProtKB-SubCell"/>
</dbReference>
<feature type="domain" description="SusD-like N-terminal" evidence="8">
    <location>
        <begin position="89"/>
        <end position="217"/>
    </location>
</feature>
<dbReference type="InterPro" id="IPR033985">
    <property type="entry name" value="SusD-like_N"/>
</dbReference>
<evidence type="ECO:0000256" key="5">
    <source>
        <dbReference type="ARBA" id="ARBA00023237"/>
    </source>
</evidence>
<comment type="similarity">
    <text evidence="2">Belongs to the SusD family.</text>
</comment>
<comment type="caution">
    <text evidence="9">The sequence shown here is derived from an EMBL/GenBank/DDBJ whole genome shotgun (WGS) entry which is preliminary data.</text>
</comment>
<name>A0A0F5IRX4_9BACT</name>
<dbReference type="Gene3D" id="1.25.40.390">
    <property type="match status" value="1"/>
</dbReference>
<evidence type="ECO:0000256" key="4">
    <source>
        <dbReference type="ARBA" id="ARBA00023136"/>
    </source>
</evidence>
<keyword evidence="10" id="KW-1185">Reference proteome</keyword>
<evidence type="ECO:0000256" key="6">
    <source>
        <dbReference type="SAM" id="SignalP"/>
    </source>
</evidence>
<dbReference type="Proteomes" id="UP000033035">
    <property type="component" value="Unassembled WGS sequence"/>
</dbReference>
<dbReference type="AlphaFoldDB" id="A0A0F5IRX4"/>
<dbReference type="PATRIC" id="fig|1203610.3.peg.4862"/>
<comment type="subcellular location">
    <subcellularLocation>
        <location evidence="1">Cell outer membrane</location>
    </subcellularLocation>
</comment>
<dbReference type="SUPFAM" id="SSF48452">
    <property type="entry name" value="TPR-like"/>
    <property type="match status" value="1"/>
</dbReference>
<keyword evidence="5" id="KW-0998">Cell outer membrane</keyword>
<evidence type="ECO:0000259" key="7">
    <source>
        <dbReference type="Pfam" id="PF07980"/>
    </source>
</evidence>
<protein>
    <recommendedName>
        <fullName evidence="11">RagB/SusD domain-containing protein</fullName>
    </recommendedName>
</protein>
<dbReference type="Pfam" id="PF07980">
    <property type="entry name" value="SusD_RagB"/>
    <property type="match status" value="1"/>
</dbReference>
<evidence type="ECO:0000313" key="9">
    <source>
        <dbReference type="EMBL" id="KKB48306.1"/>
    </source>
</evidence>
<evidence type="ECO:0000259" key="8">
    <source>
        <dbReference type="Pfam" id="PF14322"/>
    </source>
</evidence>
<dbReference type="InterPro" id="IPR011990">
    <property type="entry name" value="TPR-like_helical_dom_sf"/>
</dbReference>
<feature type="domain" description="RagB/SusD" evidence="7">
    <location>
        <begin position="327"/>
        <end position="642"/>
    </location>
</feature>
<evidence type="ECO:0008006" key="11">
    <source>
        <dbReference type="Google" id="ProtNLM"/>
    </source>
</evidence>
<dbReference type="Pfam" id="PF14322">
    <property type="entry name" value="SusD-like_3"/>
    <property type="match status" value="1"/>
</dbReference>
<dbReference type="InterPro" id="IPR012944">
    <property type="entry name" value="SusD_RagB_dom"/>
</dbReference>
<evidence type="ECO:0000256" key="3">
    <source>
        <dbReference type="ARBA" id="ARBA00022729"/>
    </source>
</evidence>
<evidence type="ECO:0000256" key="2">
    <source>
        <dbReference type="ARBA" id="ARBA00006275"/>
    </source>
</evidence>
<reference evidence="9 10" key="1">
    <citation type="submission" date="2013-04" db="EMBL/GenBank/DDBJ databases">
        <title>The Genome Sequence of Parabacteroides gordonii DSM 23371.</title>
        <authorList>
            <consortium name="The Broad Institute Genomics Platform"/>
            <person name="Earl A."/>
            <person name="Ward D."/>
            <person name="Feldgarden M."/>
            <person name="Gevers D."/>
            <person name="Martens E."/>
            <person name="Sakamoto M."/>
            <person name="Benno Y."/>
            <person name="Suzuki N."/>
            <person name="Matsunaga N."/>
            <person name="Koshihara K."/>
            <person name="Seki M."/>
            <person name="Komiya H."/>
            <person name="Walker B."/>
            <person name="Young S."/>
            <person name="Zeng Q."/>
            <person name="Gargeya S."/>
            <person name="Fitzgerald M."/>
            <person name="Haas B."/>
            <person name="Abouelleil A."/>
            <person name="Allen A.W."/>
            <person name="Alvarado L."/>
            <person name="Arachchi H.M."/>
            <person name="Berlin A.M."/>
            <person name="Chapman S.B."/>
            <person name="Gainer-Dewar J."/>
            <person name="Goldberg J."/>
            <person name="Griggs A."/>
            <person name="Gujja S."/>
            <person name="Hansen M."/>
            <person name="Howarth C."/>
            <person name="Imamovic A."/>
            <person name="Ireland A."/>
            <person name="Larimer J."/>
            <person name="McCowan C."/>
            <person name="Murphy C."/>
            <person name="Pearson M."/>
            <person name="Poon T.W."/>
            <person name="Priest M."/>
            <person name="Roberts A."/>
            <person name="Saif S."/>
            <person name="Shea T."/>
            <person name="Sisk P."/>
            <person name="Sykes S."/>
            <person name="Wortman J."/>
            <person name="Nusbaum C."/>
            <person name="Birren B."/>
        </authorList>
    </citation>
    <scope>NUCLEOTIDE SEQUENCE [LARGE SCALE GENOMIC DNA]</scope>
    <source>
        <strain evidence="9 10">MS-1</strain>
    </source>
</reference>
<keyword evidence="4" id="KW-0472">Membrane</keyword>
<gene>
    <name evidence="9" type="ORF">HMPREF1536_04770</name>
</gene>
<dbReference type="RefSeq" id="WP_028727353.1">
    <property type="nucleotide sequence ID" value="NZ_AUAE01000013.1"/>
</dbReference>
<proteinExistence type="inferred from homology"/>
<dbReference type="HOGENOM" id="CLU_015553_0_0_10"/>
<organism evidence="9 10">
    <name type="scientific">Parabacteroides gordonii MS-1 = DSM 23371</name>
    <dbReference type="NCBI Taxonomy" id="1203610"/>
    <lineage>
        <taxon>Bacteria</taxon>
        <taxon>Pseudomonadati</taxon>
        <taxon>Bacteroidota</taxon>
        <taxon>Bacteroidia</taxon>
        <taxon>Bacteroidales</taxon>
        <taxon>Tannerellaceae</taxon>
        <taxon>Parabacteroides</taxon>
    </lineage>
</organism>
<feature type="signal peptide" evidence="6">
    <location>
        <begin position="1"/>
        <end position="21"/>
    </location>
</feature>
<evidence type="ECO:0000256" key="1">
    <source>
        <dbReference type="ARBA" id="ARBA00004442"/>
    </source>
</evidence>
<dbReference type="STRING" id="1203610.HMPREF1536_04770"/>